<evidence type="ECO:0000256" key="2">
    <source>
        <dbReference type="ARBA" id="ARBA00009261"/>
    </source>
</evidence>
<evidence type="ECO:0000256" key="1">
    <source>
        <dbReference type="ARBA" id="ARBA00004651"/>
    </source>
</evidence>
<organism evidence="10 11">
    <name type="scientific">Yeguia hominis</name>
    <dbReference type="NCBI Taxonomy" id="2763662"/>
    <lineage>
        <taxon>Bacteria</taxon>
        <taxon>Bacillati</taxon>
        <taxon>Bacillota</taxon>
        <taxon>Clostridia</taxon>
        <taxon>Eubacteriales</taxon>
        <taxon>Yeguiaceae</taxon>
        <taxon>Yeguia</taxon>
    </lineage>
</organism>
<comment type="subcellular location">
    <subcellularLocation>
        <location evidence="1 9">Cell membrane</location>
        <topology evidence="1 9">Multi-pass membrane protein</topology>
    </subcellularLocation>
</comment>
<evidence type="ECO:0000256" key="7">
    <source>
        <dbReference type="ARBA" id="ARBA00022989"/>
    </source>
</evidence>
<comment type="similarity">
    <text evidence="2 9">Belongs to the alanine or glycine:cation symporter (AGCS) (TC 2.A.25) family.</text>
</comment>
<reference evidence="10" key="1">
    <citation type="submission" date="2020-08" db="EMBL/GenBank/DDBJ databases">
        <title>Genome public.</title>
        <authorList>
            <person name="Liu C."/>
            <person name="Sun Q."/>
        </authorList>
    </citation>
    <scope>NUCLEOTIDE SEQUENCE</scope>
    <source>
        <strain evidence="10">NSJ-40</strain>
    </source>
</reference>
<evidence type="ECO:0000256" key="6">
    <source>
        <dbReference type="ARBA" id="ARBA00022847"/>
    </source>
</evidence>
<keyword evidence="5 9" id="KW-0812">Transmembrane</keyword>
<feature type="transmembrane region" description="Helical" evidence="9">
    <location>
        <begin position="203"/>
        <end position="222"/>
    </location>
</feature>
<keyword evidence="3 9" id="KW-0813">Transport</keyword>
<accession>A0A926HR47</accession>
<proteinExistence type="inferred from homology"/>
<feature type="transmembrane region" description="Helical" evidence="9">
    <location>
        <begin position="12"/>
        <end position="34"/>
    </location>
</feature>
<feature type="transmembrane region" description="Helical" evidence="9">
    <location>
        <begin position="152"/>
        <end position="170"/>
    </location>
</feature>
<dbReference type="PROSITE" id="PS00873">
    <property type="entry name" value="NA_ALANINE_SYMP"/>
    <property type="match status" value="1"/>
</dbReference>
<feature type="transmembrane region" description="Helical" evidence="9">
    <location>
        <begin position="88"/>
        <end position="108"/>
    </location>
</feature>
<keyword evidence="7 9" id="KW-1133">Transmembrane helix</keyword>
<dbReference type="FunFam" id="1.20.1740.10:FF:000004">
    <property type="entry name" value="Sodium:alanine symporter family protein"/>
    <property type="match status" value="1"/>
</dbReference>
<dbReference type="Pfam" id="PF01235">
    <property type="entry name" value="Na_Ala_symp"/>
    <property type="match status" value="1"/>
</dbReference>
<feature type="transmembrane region" description="Helical" evidence="9">
    <location>
        <begin position="328"/>
        <end position="350"/>
    </location>
</feature>
<evidence type="ECO:0000313" key="10">
    <source>
        <dbReference type="EMBL" id="MBC8532878.1"/>
    </source>
</evidence>
<gene>
    <name evidence="10" type="ORF">IAG03_02425</name>
</gene>
<evidence type="ECO:0000256" key="4">
    <source>
        <dbReference type="ARBA" id="ARBA00022475"/>
    </source>
</evidence>
<keyword evidence="8 9" id="KW-0472">Membrane</keyword>
<sequence length="476" mass="50906">MIAAIESVNKKVNSFAWGPVMLVLLVGTGIWFTIRSGFFQFAKFGHVMKNTVGKLFHKDKKENSEKGAITPFQALTTAMAGTVGTGNIAGVAGAIVLGGPGAVFWMWISALFGMMTKFAEVVLSLQYREKDENGEWIGGPMYYIKNGMGKRWKWLAVIFALLGTLASFGIGNMTQVNTIAETFVNAADTITAATLAGTQTETILRIVVGVVIAALVAVVIIGGVSRIGKVTEKLVPFMSIFYIIGALVIVFANISKIGPVFATIFQSAFAPRAMIGGVGGFLILNTIKRGVSRGVFSNEAGLGSAPIAHASSSERNPVKQGLYGIFEVFMDTIVICTLTALVVLMSGIVVPWGNEDMAGAQVTVMAYGSIFGAKFASIFVAIAILCFALSTTLSWALYGQRCFGFLTGERGVRIYQIVFILMAVAGATMNLKLVWDIADTLNGLMAIPNLIALLALSGVVIRLLKEYRADLRTQKR</sequence>
<keyword evidence="6 9" id="KW-0769">Symport</keyword>
<evidence type="ECO:0000256" key="8">
    <source>
        <dbReference type="ARBA" id="ARBA00023136"/>
    </source>
</evidence>
<dbReference type="GO" id="GO:0005283">
    <property type="term" value="F:amino acid:sodium symporter activity"/>
    <property type="evidence" value="ECO:0007669"/>
    <property type="project" value="InterPro"/>
</dbReference>
<name>A0A926HR47_9FIRM</name>
<evidence type="ECO:0000256" key="5">
    <source>
        <dbReference type="ARBA" id="ARBA00022692"/>
    </source>
</evidence>
<dbReference type="NCBIfam" id="TIGR00835">
    <property type="entry name" value="agcS"/>
    <property type="match status" value="1"/>
</dbReference>
<dbReference type="Gene3D" id="1.20.1740.10">
    <property type="entry name" value="Amino acid/polyamine transporter I"/>
    <property type="match status" value="1"/>
</dbReference>
<dbReference type="EMBL" id="JACRSN010000002">
    <property type="protein sequence ID" value="MBC8532878.1"/>
    <property type="molecule type" value="Genomic_DNA"/>
</dbReference>
<protein>
    <submittedName>
        <fullName evidence="10">Sodium:alanine symporter family protein</fullName>
    </submittedName>
</protein>
<dbReference type="PRINTS" id="PR00175">
    <property type="entry name" value="NAALASMPORT"/>
</dbReference>
<dbReference type="GO" id="GO:0005886">
    <property type="term" value="C:plasma membrane"/>
    <property type="evidence" value="ECO:0007669"/>
    <property type="project" value="UniProtKB-SubCell"/>
</dbReference>
<evidence type="ECO:0000256" key="9">
    <source>
        <dbReference type="RuleBase" id="RU363064"/>
    </source>
</evidence>
<dbReference type="AlphaFoldDB" id="A0A926HR47"/>
<feature type="transmembrane region" description="Helical" evidence="9">
    <location>
        <begin position="441"/>
        <end position="464"/>
    </location>
</feature>
<dbReference type="PANTHER" id="PTHR30330">
    <property type="entry name" value="AGSS FAMILY TRANSPORTER, SODIUM-ALANINE"/>
    <property type="match status" value="1"/>
</dbReference>
<feature type="transmembrane region" description="Helical" evidence="9">
    <location>
        <begin position="414"/>
        <end position="435"/>
    </location>
</feature>
<dbReference type="InterPro" id="IPR001463">
    <property type="entry name" value="Na/Ala_symport"/>
</dbReference>
<evidence type="ECO:0000313" key="11">
    <source>
        <dbReference type="Proteomes" id="UP000651482"/>
    </source>
</evidence>
<evidence type="ECO:0000256" key="3">
    <source>
        <dbReference type="ARBA" id="ARBA00022448"/>
    </source>
</evidence>
<keyword evidence="4 9" id="KW-1003">Cell membrane</keyword>
<keyword evidence="11" id="KW-1185">Reference proteome</keyword>
<feature type="transmembrane region" description="Helical" evidence="9">
    <location>
        <begin position="260"/>
        <end position="284"/>
    </location>
</feature>
<feature type="transmembrane region" description="Helical" evidence="9">
    <location>
        <begin position="370"/>
        <end position="393"/>
    </location>
</feature>
<comment type="caution">
    <text evidence="10">The sequence shown here is derived from an EMBL/GenBank/DDBJ whole genome shotgun (WGS) entry which is preliminary data.</text>
</comment>
<dbReference type="PANTHER" id="PTHR30330:SF3">
    <property type="entry name" value="TRANSCRIPTIONAL REGULATOR, LRP FAMILY"/>
    <property type="match status" value="1"/>
</dbReference>
<dbReference type="Proteomes" id="UP000651482">
    <property type="component" value="Unassembled WGS sequence"/>
</dbReference>
<feature type="transmembrane region" description="Helical" evidence="9">
    <location>
        <begin position="234"/>
        <end position="254"/>
    </location>
</feature>